<protein>
    <submittedName>
        <fullName evidence="1">Cysteine synthase a</fullName>
    </submittedName>
</protein>
<evidence type="ECO:0000313" key="2">
    <source>
        <dbReference type="Proteomes" id="UP000805649"/>
    </source>
</evidence>
<sequence>MRQSQAYQGLLHTGSCLTTQPIGIDIHKIPYSRYLLNYLTRIVLFIESTILLRTQSLLSFIMPESLLSAPVDSVLDVIGNTPCVRLRKVVPEGCADVYVKLEFMNPTGSYKDRMAKAIIEEAERRGDLKPGMTVIEATGGSTGSSLAFVCTLKGYGFRAVCSNAFAAEKLRTMAAFGADVDIVHSPTGKITPDLFPRIVERAKTLAEGDKNFYPANQFKNKDNAMGYRKLGEELIAQFPQGIDGFCGAAGGAGMVMGTAKILKASRPETRVLVLEPESSPVITKGTGGTHGVEGISPGFVPPLLDEALYDEARAISEDEARKMCRRLAKEEGLLTGTSTGLNVVAAIQLAKELGPGKVVVTVACDTGLKYTNGTLYE</sequence>
<name>A0ACC3YPL6_COLTU</name>
<dbReference type="EMBL" id="VUJX02000007">
    <property type="protein sequence ID" value="KAL0933772.1"/>
    <property type="molecule type" value="Genomic_DNA"/>
</dbReference>
<dbReference type="Proteomes" id="UP000805649">
    <property type="component" value="Unassembled WGS sequence"/>
</dbReference>
<accession>A0ACC3YPL6</accession>
<comment type="caution">
    <text evidence="1">The sequence shown here is derived from an EMBL/GenBank/DDBJ whole genome shotgun (WGS) entry which is preliminary data.</text>
</comment>
<evidence type="ECO:0000313" key="1">
    <source>
        <dbReference type="EMBL" id="KAL0933772.1"/>
    </source>
</evidence>
<reference evidence="1 2" key="1">
    <citation type="journal article" date="2020" name="Phytopathology">
        <title>Genome Sequence Resources of Colletotrichum truncatum, C. plurivorum, C. musicola, and C. sojae: Four Species Pathogenic to Soybean (Glycine max).</title>
        <authorList>
            <person name="Rogerio F."/>
            <person name="Boufleur T.R."/>
            <person name="Ciampi-Guillardi M."/>
            <person name="Sukno S.A."/>
            <person name="Thon M.R."/>
            <person name="Massola Junior N.S."/>
            <person name="Baroncelli R."/>
        </authorList>
    </citation>
    <scope>NUCLEOTIDE SEQUENCE [LARGE SCALE GENOMIC DNA]</scope>
    <source>
        <strain evidence="1 2">CMES1059</strain>
    </source>
</reference>
<gene>
    <name evidence="1" type="ORF">CTRU02_210571</name>
</gene>
<keyword evidence="2" id="KW-1185">Reference proteome</keyword>
<proteinExistence type="predicted"/>
<organism evidence="1 2">
    <name type="scientific">Colletotrichum truncatum</name>
    <name type="common">Anthracnose fungus</name>
    <name type="synonym">Colletotrichum capsici</name>
    <dbReference type="NCBI Taxonomy" id="5467"/>
    <lineage>
        <taxon>Eukaryota</taxon>
        <taxon>Fungi</taxon>
        <taxon>Dikarya</taxon>
        <taxon>Ascomycota</taxon>
        <taxon>Pezizomycotina</taxon>
        <taxon>Sordariomycetes</taxon>
        <taxon>Hypocreomycetidae</taxon>
        <taxon>Glomerellales</taxon>
        <taxon>Glomerellaceae</taxon>
        <taxon>Colletotrichum</taxon>
        <taxon>Colletotrichum truncatum species complex</taxon>
    </lineage>
</organism>